<evidence type="ECO:0000259" key="6">
    <source>
        <dbReference type="PROSITE" id="PS50021"/>
    </source>
</evidence>
<dbReference type="Pfam" id="PF26579">
    <property type="entry name" value="Ig_CFAP47"/>
    <property type="match status" value="1"/>
</dbReference>
<keyword evidence="8" id="KW-1185">Reference proteome</keyword>
<protein>
    <submittedName>
        <fullName evidence="7">Cilia and flagella associated protein 47</fullName>
    </submittedName>
</protein>
<dbReference type="Gene3D" id="1.10.418.10">
    <property type="entry name" value="Calponin-like domain"/>
    <property type="match status" value="1"/>
</dbReference>
<comment type="subcellular location">
    <subcellularLocation>
        <location evidence="1">Cell projection</location>
        <location evidence="1">Cilium</location>
    </subcellularLocation>
    <subcellularLocation>
        <location evidence="2">Cytoplasm</location>
    </subcellularLocation>
</comment>
<evidence type="ECO:0000256" key="5">
    <source>
        <dbReference type="ARBA" id="ARBA00023273"/>
    </source>
</evidence>
<dbReference type="InterPro" id="IPR013783">
    <property type="entry name" value="Ig-like_fold"/>
</dbReference>
<evidence type="ECO:0000256" key="4">
    <source>
        <dbReference type="ARBA" id="ARBA00023069"/>
    </source>
</evidence>
<dbReference type="InterPro" id="IPR036872">
    <property type="entry name" value="CH_dom_sf"/>
</dbReference>
<organism evidence="7 8">
    <name type="scientific">Catagonus wagneri</name>
    <name type="common">Chacoan peccary</name>
    <dbReference type="NCBI Taxonomy" id="51154"/>
    <lineage>
        <taxon>Eukaryota</taxon>
        <taxon>Metazoa</taxon>
        <taxon>Chordata</taxon>
        <taxon>Craniata</taxon>
        <taxon>Vertebrata</taxon>
        <taxon>Euteleostomi</taxon>
        <taxon>Mammalia</taxon>
        <taxon>Eutheria</taxon>
        <taxon>Laurasiatheria</taxon>
        <taxon>Artiodactyla</taxon>
        <taxon>Suina</taxon>
        <taxon>Tayassuidae</taxon>
        <taxon>Catagonus</taxon>
    </lineage>
</organism>
<evidence type="ECO:0000313" key="7">
    <source>
        <dbReference type="Ensembl" id="ENSCWAP00000021493.1"/>
    </source>
</evidence>
<dbReference type="SUPFAM" id="SSF47576">
    <property type="entry name" value="Calponin-homology domain, CH-domain"/>
    <property type="match status" value="1"/>
</dbReference>
<dbReference type="GO" id="GO:0005737">
    <property type="term" value="C:cytoplasm"/>
    <property type="evidence" value="ECO:0007669"/>
    <property type="project" value="UniProtKB-SubCell"/>
</dbReference>
<dbReference type="GO" id="GO:0120212">
    <property type="term" value="C:sperm head-tail coupling apparatus"/>
    <property type="evidence" value="ECO:0007669"/>
    <property type="project" value="Ensembl"/>
</dbReference>
<reference evidence="7" key="1">
    <citation type="submission" date="2025-08" db="UniProtKB">
        <authorList>
            <consortium name="Ensembl"/>
        </authorList>
    </citation>
    <scope>IDENTIFICATION</scope>
</reference>
<dbReference type="Pfam" id="PF00307">
    <property type="entry name" value="CH"/>
    <property type="match status" value="1"/>
</dbReference>
<feature type="domain" description="Calponin-homology (CH)" evidence="6">
    <location>
        <begin position="1720"/>
        <end position="1842"/>
    </location>
</feature>
<dbReference type="Gene3D" id="2.60.40.10">
    <property type="entry name" value="Immunoglobulins"/>
    <property type="match status" value="5"/>
</dbReference>
<reference evidence="7" key="2">
    <citation type="submission" date="2025-09" db="UniProtKB">
        <authorList>
            <consortium name="Ensembl"/>
        </authorList>
    </citation>
    <scope>IDENTIFICATION</scope>
</reference>
<dbReference type="InterPro" id="IPR056343">
    <property type="entry name" value="CFAP47_dom"/>
</dbReference>
<dbReference type="Pfam" id="PF22544">
    <property type="entry name" value="HYDIN_VesB_CFA65-like_Ig"/>
    <property type="match status" value="1"/>
</dbReference>
<evidence type="ECO:0000313" key="8">
    <source>
        <dbReference type="Proteomes" id="UP000694540"/>
    </source>
</evidence>
<dbReference type="CDD" id="cd21218">
    <property type="entry name" value="CH_PLS_FIM_rpt2"/>
    <property type="match status" value="1"/>
</dbReference>
<dbReference type="GO" id="GO:0007288">
    <property type="term" value="P:sperm axoneme assembly"/>
    <property type="evidence" value="ECO:0007669"/>
    <property type="project" value="Ensembl"/>
</dbReference>
<dbReference type="GeneTree" id="ENSGT00940000163202"/>
<dbReference type="InterPro" id="IPR058952">
    <property type="entry name" value="Ig_CFAP47"/>
</dbReference>
<dbReference type="PANTHER" id="PTHR45912">
    <property type="entry name" value="CILIA- AND FLAGELLA-ASSOCIATED PROTEIN 47"/>
    <property type="match status" value="1"/>
</dbReference>
<keyword evidence="3" id="KW-0963">Cytoplasm</keyword>
<dbReference type="Ensembl" id="ENSCWAT00000023302.1">
    <property type="protein sequence ID" value="ENSCWAP00000021493.1"/>
    <property type="gene ID" value="ENSCWAG00000015929.1"/>
</dbReference>
<evidence type="ECO:0000256" key="1">
    <source>
        <dbReference type="ARBA" id="ARBA00004138"/>
    </source>
</evidence>
<evidence type="ECO:0000256" key="3">
    <source>
        <dbReference type="ARBA" id="ARBA00022490"/>
    </source>
</evidence>
<gene>
    <name evidence="7" type="primary">CFAP47</name>
</gene>
<keyword evidence="4" id="KW-0969">Cilium</keyword>
<proteinExistence type="predicted"/>
<dbReference type="PANTHER" id="PTHR45912:SF3">
    <property type="entry name" value="CILIA- AND FLAGELLA-ASSOCIATED PROTEIN 47"/>
    <property type="match status" value="1"/>
</dbReference>
<dbReference type="Pfam" id="PF24529">
    <property type="entry name" value="CFAP47"/>
    <property type="match status" value="1"/>
</dbReference>
<dbReference type="PROSITE" id="PS50021">
    <property type="entry name" value="CH"/>
    <property type="match status" value="1"/>
</dbReference>
<dbReference type="Proteomes" id="UP000694540">
    <property type="component" value="Unplaced"/>
</dbReference>
<evidence type="ECO:0000256" key="2">
    <source>
        <dbReference type="ARBA" id="ARBA00004496"/>
    </source>
</evidence>
<sequence length="3160" mass="357652">METKRSSLLPWDLETQKKDLQLRVTPSEVKFLDALVGKVYRLSITVHNISRYSQKIRFQEPVKPQFRLLSTNLDKALASGLQVTAMVEYHPDKNEDTFDQLLISVGDKTMEVPLIGLIPSCQLEIDLEVNFGTLVADSKVYCKEINIINRGSLPGMFKIEYHGHLPIIIFPANGIMQPKSSKVIKVDFCADQALIVNEVAKVSLQDRPEIFLTIKARVVEQIIELLDVNDNKKLECIRFGSVFFGASKVEYAFLYNNSPEPINWVAIMQDDSVGEEVGTNIRQRTDIALNNLTYLRKIKNIDITSIISCVPNEGRLLPYQRVLIAFCFSPKLIIDGRKNDPSHRQDYALFLRFESVGSKDGFLRDDNSRTIKSERFQKVELALRGSGLPVLLHFDPGRVFNFAPCLMGGHSEIQCVMQNRSKLLPVMYHFKKTAHFKIDPQRGKIDEGCMQNVTCSFIPHQVGVFKVKQFVEIIGSVADENLQSSSLKPFHQICLYFNSVCKPSTGKVVMKINPGISPLVSNPTGQFVVKDLAKYKDHAPVAMLHSTMAEVHNHIKSKELLKGALIAFPNDRAASIRSGDEHEHFRTIFTKIPRYNYLDPDFAYTELEKIEKKAHENYYARYIKYLRNMRLQKQAQRKCTYSFDDIDIGLQPASGLKSPVLSEAEIEEELPLAHCRIKCNQMLSTSNMSYKETKALRRKVLRGLKSGPSTLHEKHDCGLTLTPKQIHQVIVGPSILNFGDVCVNSRNTRLLHVINMLPMHILIHLDVNLVELQKTNQFSYVIPPTASTYISVVFESPTIGKFWKSFTFTVNSIPGGHILVMAVVLPVKLELSSDELVLRPQGFSVKTCFRGTVRLYNHQNYFVKFEWQPINTEKGMAFSIRPAKGTVEPYHSLECEVTWQPGFDSPERGEFILHVKEGRMLRLKCVAHLGHTKVVLLEPRIFFRNSPQGLTTWKKAILHNVGQNHAYFKVCDQSLSSTINIVPSHGIIPLGGLTVLNISCTPTVLEKFDTSAKVAIRHENDIELRIGGSVEIADVEISPDIFNFSGTYVGTTQIIPFLVKNKGITRARVEFNMEGLEGFSMDFKDKSGQFTDPEFPNIYFLELEESTSVECGIAFSPKEVATYEFNVQVRINYFPSSELYTHCSLSDSPMIPKTVPLIRPCYIQATVLQAPLRLSSTDFIFDIPLHTMNPHKKATKTEELVLYNTSKKNVEWNLDISNTGRLFKDSIFKFSLLSGTLGPNEECKVSINFCPKHPRKYTADIPMRLNDNPVCYQMLHLVGEVKSPKLLFDPAFIFFTPVPLDVTTVVDINILPQNYYRDSTVNVQISPARLLGGNENQPLLVNFPKGRVIKGSPSGVNAVLTCQLSFTSSKPVSFFTNVLFCDSRDNWFSLPVTATAENCILTLYSYMAIHRGEQKIILKNEKDAHSAKAEGKVLLSRQEARLPSPAPNKFGAAEPAKGRLFIGMEIIPERLKAGKNKMSKKGIRFLEKEAKYKQLFFPEEGTKTYNFFQKIVNAAQTWFSLFGWPEGPHSLSIPTTVRRDVYKIKLYSSTPSSKKFSRHTDFSKYNKTIYDVIVHLSGKMPPGINISQSLPVDYTERVIQLHLQHSSLLEFLKAQGACISHVLPEFLLEPEDYKKWIEITSSPNTSSKFSSLPKEKHPVVIDMTEFEAWSKRAWTDVFLQIYKVLVLSQVIPYSTKNLPPIRMHNSPKINPCFTSSNIYSDPERILLSWMNTNYENTRHVIWKNCRKGVPSERWILNFDRDLLDGLVFATLLGAYCPFLIESHFVNMYTKPKSSEQYLHNSLIIVNVLHEIGFEMGIQATDICDPNPILMLMFCVYMYERLPTYLPKRVVPFHCTLHDTVFREILLKNPSLKNLVYNAVIVGRDATDFSLSQAGNIITVSPKNQITITLRFTSRFLHPAEASLLLISKPKTGIGGTTMAFALRGEILNFKAMAVIKCKSPCYKWKEVTVNVKNPFHAAGDFSVILVESSTFISLPSKLTETGQSVDCMNAGDAGSSGERDIAEGSFQAPYALKTSIKSNFIKEFFCSKHTLHLGAQGTSDLELFFLPFGMHTRYCVIILSNKKIGELIYVLEGRGVVPLPSRFFTMDSSALLDYDTSAKQVLNNEDPVLYLKCKLHQSLDVDLKVPLTNEAKERALVFAAQKQMSKIEYERRLITGTLESSSIRVAIALLGLTEIETCTLFTISKLKKPKSVLYKTELSLPDYFDIPKTICIPQVPESQGIKSEDETAADGSVPVPLQFIPIDPGRYPCKILLTSKYDVRVYCIEGVVDEEYPDARFDFETPAFKALTQNIPINNTTNKEWKCQVTIEGEWFYGPTVLHVGPGETVNYPLTFRPILECEIMGKLILQNEADGMEHVFDIKGIGKKPAALEHIIIDCQVGEITSKPITVPNYSMDILTYKVSSDLPMVWGNQEITIDPDNPTPYILYLCTWKRGVFTGTISFSVKCKLRVDYQEDSDQAQYGNISFFKKSFSEPSNKFVELKPDDPISNLQVCYYLEIHSAPGPPLSTLNVKCIALESVCIEIPLFNPKEKLIYFDVQLSSPAFSGLKELVLFPLESVKYVVRYSPASTGCKHESITFQPEKALEFWYLLKITTDMPEPISMPEIYCDLGKFSTQIVPLINPTHETLKLEATNSNSENFVLEMSRSPLIIPPHSTRDVYVHFHPSALGRTGHQTYITFNCAQFKNWVFHISGVGLFPQPLEIERVTTYLRLQSSVPIPFKNPTKEDVLIDIIVTGREKPKRLVMAGFWDSFFCETNAFKISGLSQTKGIALPPKGNLDIQVLFMPQVMKLQKTMVIIQMRKANGENWFIDNFNDLHPELKRALGLEREEVQEIRWIHPIVGLPQAPHPLYPEIVITCQSRKRIEEEVEVILSGDFFGPNPIVDVTDFVVIPKRKSYHPYEDIDDVPLKREFEYEIQFESEVARASLEPCLAVYLIKKSYSDKAERIALTFSLVFAPKKPMRAQITLQVECMTDGIWRFPMMLEATEPEVDGVIDIEGIGLFKESTINFRLTSQTRNPEPFMAYFQPGSDPEFFVKPQVGELPPFDTEGTLITVGFKPQMYGRKYKATLAIQTADMYWLYDINGLPPVTTPPMNVKAKVDTTNKMCGKKSVHQHNFIQENAELKRTGVSSTIKGAPLMLKNK</sequence>
<dbReference type="InterPro" id="IPR001715">
    <property type="entry name" value="CH_dom"/>
</dbReference>
<accession>A0A8C3YKF1</accession>
<name>A0A8C3YKF1_9CETA</name>
<dbReference type="InterPro" id="IPR053879">
    <property type="entry name" value="HYDIN_VesB_CFA65-like_Ig"/>
</dbReference>
<dbReference type="GO" id="GO:0005929">
    <property type="term" value="C:cilium"/>
    <property type="evidence" value="ECO:0007669"/>
    <property type="project" value="UniProtKB-SubCell"/>
</dbReference>
<keyword evidence="5" id="KW-0966">Cell projection</keyword>